<protein>
    <recommendedName>
        <fullName evidence="2">HTH marR-type domain-containing protein</fullName>
    </recommendedName>
</protein>
<dbReference type="InterPro" id="IPR003959">
    <property type="entry name" value="ATPase_AAA_core"/>
</dbReference>
<dbReference type="Pfam" id="PF00004">
    <property type="entry name" value="AAA"/>
    <property type="match status" value="1"/>
</dbReference>
<feature type="region of interest" description="Disordered" evidence="1">
    <location>
        <begin position="100"/>
        <end position="125"/>
    </location>
</feature>
<dbReference type="EMBL" id="KF900303">
    <property type="protein sequence ID" value="AIE90267.1"/>
    <property type="molecule type" value="Genomic_DNA"/>
</dbReference>
<sequence length="731" mass="78420">MNPCLRSRGMLPPAQSRILSRLVQFGGELEAAWDVPRALSLPGLAESLGVVRSALHAPLSSLEDEGYVRTRTAHVIGGGSRRRTVVHITESGRETVAELEEPSGARRGRAFGPIPDQISLHGREEDSTSLSDSLLAGSNVLLSGLPGVGKSSLARAVAEQVLSMGWTVRWAPCDSDTDAAVIGRMWLGDGAPSSPSAIVGACEGPRTLLVLDEAQELHSRHTGGVAQLLDEASGGNSSLLVISRSPSPFGLPDGFTEFKLEGLALEHARSLLPSDTDSATADSVAQALGGHPLALRLWSPEEDVPERGEAVQEYVQSTVMHRLSDEGTRTLDEFCIAPSSLRVSELFEAEGSDELDDSAILRWSGLMAEPHHLIRNVRRGSWSDNQSTELHSQAAGRWASRQGARARRMEGHHLVHSGGPDAEWVSENIQAIAEQDSASAAVLLEQALDLSGDESIREAAADLALERGEPEIAESHIEGLSEGVGRKLRSARLARLRGDPRSAEEMEAGALAEMTPAERTKSAIASLVRRYDDRLPGPIDSGLARELSRGVGTVDLSSLPESERSAGSLALDLIRHGIALGTENVAAAAEAHDAIESAMGPNHLQMTILDLRARLSSRVGGNASAEALASAHDLIDSSDDLAEKTRLIHATLEATDSHPDWLVEAHASIAYAPLREDLAMHRRLCAQRWYWRGVLEPERRLSHWNEAISRFRMAECSAAAAELIGRMARAI</sequence>
<proteinExistence type="predicted"/>
<evidence type="ECO:0000313" key="3">
    <source>
        <dbReference type="EMBL" id="AIE90267.1"/>
    </source>
</evidence>
<organism evidence="3">
    <name type="scientific">uncultured marine group II/III euryarchaeote AD1000_01_G07</name>
    <dbReference type="NCBI Taxonomy" id="1457698"/>
    <lineage>
        <taxon>Archaea</taxon>
        <taxon>Methanobacteriati</taxon>
        <taxon>Methanobacteriota</taxon>
        <taxon>environmental samples</taxon>
    </lineage>
</organism>
<dbReference type="AlphaFoldDB" id="A0A075FKK4"/>
<dbReference type="InterPro" id="IPR027417">
    <property type="entry name" value="P-loop_NTPase"/>
</dbReference>
<dbReference type="GO" id="GO:0003700">
    <property type="term" value="F:DNA-binding transcription factor activity"/>
    <property type="evidence" value="ECO:0007669"/>
    <property type="project" value="InterPro"/>
</dbReference>
<reference evidence="3" key="1">
    <citation type="journal article" date="2014" name="Genome Biol. Evol.">
        <title>Pangenome evidence for extensive interdomain horizontal transfer affecting lineage core and shell genes in uncultured planktonic thaumarchaeota and euryarchaeota.</title>
        <authorList>
            <person name="Deschamps P."/>
            <person name="Zivanovic Y."/>
            <person name="Moreira D."/>
            <person name="Rodriguez-Valera F."/>
            <person name="Lopez-Garcia P."/>
        </authorList>
    </citation>
    <scope>NUCLEOTIDE SEQUENCE</scope>
</reference>
<dbReference type="InterPro" id="IPR036388">
    <property type="entry name" value="WH-like_DNA-bd_sf"/>
</dbReference>
<evidence type="ECO:0000259" key="2">
    <source>
        <dbReference type="PROSITE" id="PS50995"/>
    </source>
</evidence>
<dbReference type="Gene3D" id="1.10.10.10">
    <property type="entry name" value="Winged helix-like DNA-binding domain superfamily/Winged helix DNA-binding domain"/>
    <property type="match status" value="1"/>
</dbReference>
<dbReference type="SUPFAM" id="SSF46785">
    <property type="entry name" value="Winged helix' DNA-binding domain"/>
    <property type="match status" value="1"/>
</dbReference>
<dbReference type="GO" id="GO:0016887">
    <property type="term" value="F:ATP hydrolysis activity"/>
    <property type="evidence" value="ECO:0007669"/>
    <property type="project" value="InterPro"/>
</dbReference>
<dbReference type="SUPFAM" id="SSF52540">
    <property type="entry name" value="P-loop containing nucleoside triphosphate hydrolases"/>
    <property type="match status" value="1"/>
</dbReference>
<dbReference type="PROSITE" id="PS50995">
    <property type="entry name" value="HTH_MARR_2"/>
    <property type="match status" value="1"/>
</dbReference>
<accession>A0A075FKK4</accession>
<evidence type="ECO:0000256" key="1">
    <source>
        <dbReference type="SAM" id="MobiDB-lite"/>
    </source>
</evidence>
<feature type="domain" description="HTH marR-type" evidence="2">
    <location>
        <begin position="1"/>
        <end position="136"/>
    </location>
</feature>
<dbReference type="InterPro" id="IPR000835">
    <property type="entry name" value="HTH_MarR-typ"/>
</dbReference>
<dbReference type="GO" id="GO:0005524">
    <property type="term" value="F:ATP binding"/>
    <property type="evidence" value="ECO:0007669"/>
    <property type="project" value="InterPro"/>
</dbReference>
<dbReference type="Gene3D" id="3.40.50.300">
    <property type="entry name" value="P-loop containing nucleotide triphosphate hydrolases"/>
    <property type="match status" value="1"/>
</dbReference>
<dbReference type="InterPro" id="IPR036390">
    <property type="entry name" value="WH_DNA-bd_sf"/>
</dbReference>
<name>A0A075FKK4_9EURY</name>
<dbReference type="PANTHER" id="PTHR47691:SF3">
    <property type="entry name" value="HTH-TYPE TRANSCRIPTIONAL REGULATOR RV0890C-RELATED"/>
    <property type="match status" value="1"/>
</dbReference>
<dbReference type="PANTHER" id="PTHR47691">
    <property type="entry name" value="REGULATOR-RELATED"/>
    <property type="match status" value="1"/>
</dbReference>